<dbReference type="EMBL" id="ANQC01000142">
    <property type="protein sequence ID" value="ESV55728.1"/>
    <property type="molecule type" value="Genomic_DNA"/>
</dbReference>
<dbReference type="PIRSF" id="PIRSF034300">
    <property type="entry name" value="UCP034300"/>
    <property type="match status" value="1"/>
</dbReference>
<proteinExistence type="predicted"/>
<keyword evidence="2" id="KW-0812">Transmembrane</keyword>
<dbReference type="AlphaFoldDB" id="V6Z4S8"/>
<comment type="caution">
    <text evidence="3">The sequence shown here is derived from an EMBL/GenBank/DDBJ whole genome shotgun (WGS) entry which is preliminary data.</text>
</comment>
<protein>
    <submittedName>
        <fullName evidence="3">Membrane protein</fullName>
    </submittedName>
</protein>
<dbReference type="SMART" id="SM00698">
    <property type="entry name" value="MORN"/>
    <property type="match status" value="3"/>
</dbReference>
<evidence type="ECO:0000313" key="4">
    <source>
        <dbReference type="Proteomes" id="UP000018482"/>
    </source>
</evidence>
<evidence type="ECO:0000256" key="2">
    <source>
        <dbReference type="SAM" id="Phobius"/>
    </source>
</evidence>
<keyword evidence="2" id="KW-0472">Membrane</keyword>
<dbReference type="InterPro" id="IPR003409">
    <property type="entry name" value="MORN"/>
</dbReference>
<feature type="transmembrane region" description="Helical" evidence="2">
    <location>
        <begin position="20"/>
        <end position="38"/>
    </location>
</feature>
<dbReference type="PANTHER" id="PTHR43215:SF14">
    <property type="entry name" value="RADIAL SPOKE HEAD 1 HOMOLOG"/>
    <property type="match status" value="1"/>
</dbReference>
<keyword evidence="1" id="KW-0677">Repeat</keyword>
<dbReference type="Proteomes" id="UP000018482">
    <property type="component" value="Unassembled WGS sequence"/>
</dbReference>
<evidence type="ECO:0000256" key="1">
    <source>
        <dbReference type="ARBA" id="ARBA00022737"/>
    </source>
</evidence>
<name>V6Z4S8_STRAG</name>
<keyword evidence="2" id="KW-1133">Transmembrane helix</keyword>
<accession>V6Z4S8</accession>
<dbReference type="Pfam" id="PF02493">
    <property type="entry name" value="MORN"/>
    <property type="match status" value="3"/>
</dbReference>
<dbReference type="eggNOG" id="COG4642">
    <property type="taxonomic scope" value="Bacteria"/>
</dbReference>
<dbReference type="Gene3D" id="2.20.110.10">
    <property type="entry name" value="Histone H3 K4-specific methyltransferase SET7/9 N-terminal domain"/>
    <property type="match status" value="2"/>
</dbReference>
<sequence length="133" mass="14835">MKQLIEDIKKIKLRRGTVELLTVVIIIILGMSVFMIPIKREGTLSYDNGSITYSGKIANNRMNGQGKLTYKNGDTYEGSFKNGVFSGQGTYTSEKGWTYIGEFKKGQPDGQGTLKTTNGKTYKGKFKQGIYQK</sequence>
<evidence type="ECO:0000313" key="3">
    <source>
        <dbReference type="EMBL" id="ESV55728.1"/>
    </source>
</evidence>
<dbReference type="InterPro" id="IPR014590">
    <property type="entry name" value="UCP034300_MORN_rpt-cont"/>
</dbReference>
<dbReference type="PANTHER" id="PTHR43215">
    <property type="entry name" value="RADIAL SPOKE HEAD 1 HOMOLOG"/>
    <property type="match status" value="1"/>
</dbReference>
<gene>
    <name evidence="3" type="ORF">SAG0136_11140</name>
</gene>
<reference evidence="3 4" key="1">
    <citation type="submission" date="2013-05" db="EMBL/GenBank/DDBJ databases">
        <authorList>
            <person name="Richards V.P."/>
            <person name="Durkin S.A.S."/>
            <person name="Kim M."/>
            <person name="Pavinski Bitar P.D."/>
            <person name="Stanhope M.J."/>
            <person name="Town C.D."/>
            <person name="Venter J.C."/>
        </authorList>
    </citation>
    <scope>NUCLEOTIDE SEQUENCE [LARGE SCALE GENOMIC DNA]</scope>
    <source>
        <strain evidence="3 4">LMG 14747</strain>
    </source>
</reference>
<dbReference type="SUPFAM" id="SSF82185">
    <property type="entry name" value="Histone H3 K4-specific methyltransferase SET7/9 N-terminal domain"/>
    <property type="match status" value="1"/>
</dbReference>
<organism evidence="3 4">
    <name type="scientific">Streptococcus agalactiae LMG 14747</name>
    <dbReference type="NCBI Taxonomy" id="1154860"/>
    <lineage>
        <taxon>Bacteria</taxon>
        <taxon>Bacillati</taxon>
        <taxon>Bacillota</taxon>
        <taxon>Bacilli</taxon>
        <taxon>Lactobacillales</taxon>
        <taxon>Streptococcaceae</taxon>
        <taxon>Streptococcus</taxon>
    </lineage>
</organism>